<gene>
    <name evidence="1" type="ORF">L6452_13187</name>
</gene>
<organism evidence="1 2">
    <name type="scientific">Arctium lappa</name>
    <name type="common">Greater burdock</name>
    <name type="synonym">Lappa major</name>
    <dbReference type="NCBI Taxonomy" id="4217"/>
    <lineage>
        <taxon>Eukaryota</taxon>
        <taxon>Viridiplantae</taxon>
        <taxon>Streptophyta</taxon>
        <taxon>Embryophyta</taxon>
        <taxon>Tracheophyta</taxon>
        <taxon>Spermatophyta</taxon>
        <taxon>Magnoliopsida</taxon>
        <taxon>eudicotyledons</taxon>
        <taxon>Gunneridae</taxon>
        <taxon>Pentapetalae</taxon>
        <taxon>asterids</taxon>
        <taxon>campanulids</taxon>
        <taxon>Asterales</taxon>
        <taxon>Asteraceae</taxon>
        <taxon>Carduoideae</taxon>
        <taxon>Cardueae</taxon>
        <taxon>Arctiinae</taxon>
        <taxon>Arctium</taxon>
    </lineage>
</organism>
<dbReference type="EMBL" id="CM042050">
    <property type="protein sequence ID" value="KAI3733733.1"/>
    <property type="molecule type" value="Genomic_DNA"/>
</dbReference>
<sequence>MHDLIQEMGHYIVRGENPHDPEDHSRVWQREDVVSICAMDATTVNDRIEALSLISNNHPHSLPQVVASMKKLRWFSCLDYPATSLPRNFQPRKLCYLQLTLTLKLRHLWEGYKHLPNLKVLDLESITIHASGKRH</sequence>
<accession>A0ACB9CHE9</accession>
<name>A0ACB9CHE9_ARCLA</name>
<evidence type="ECO:0000313" key="1">
    <source>
        <dbReference type="EMBL" id="KAI3733733.1"/>
    </source>
</evidence>
<comment type="caution">
    <text evidence="1">The sequence shown here is derived from an EMBL/GenBank/DDBJ whole genome shotgun (WGS) entry which is preliminary data.</text>
</comment>
<reference evidence="2" key="1">
    <citation type="journal article" date="2022" name="Mol. Ecol. Resour.">
        <title>The genomes of chicory, endive, great burdock and yacon provide insights into Asteraceae palaeo-polyploidization history and plant inulin production.</title>
        <authorList>
            <person name="Fan W."/>
            <person name="Wang S."/>
            <person name="Wang H."/>
            <person name="Wang A."/>
            <person name="Jiang F."/>
            <person name="Liu H."/>
            <person name="Zhao H."/>
            <person name="Xu D."/>
            <person name="Zhang Y."/>
        </authorList>
    </citation>
    <scope>NUCLEOTIDE SEQUENCE [LARGE SCALE GENOMIC DNA]</scope>
    <source>
        <strain evidence="2">cv. Niubang</strain>
    </source>
</reference>
<dbReference type="Proteomes" id="UP001055879">
    <property type="component" value="Linkage Group LG04"/>
</dbReference>
<protein>
    <submittedName>
        <fullName evidence="1">Uncharacterized protein</fullName>
    </submittedName>
</protein>
<evidence type="ECO:0000313" key="2">
    <source>
        <dbReference type="Proteomes" id="UP001055879"/>
    </source>
</evidence>
<proteinExistence type="predicted"/>
<keyword evidence="2" id="KW-1185">Reference proteome</keyword>
<reference evidence="1 2" key="2">
    <citation type="journal article" date="2022" name="Mol. Ecol. Resour.">
        <title>The genomes of chicory, endive, great burdock and yacon provide insights into Asteraceae paleo-polyploidization history and plant inulin production.</title>
        <authorList>
            <person name="Fan W."/>
            <person name="Wang S."/>
            <person name="Wang H."/>
            <person name="Wang A."/>
            <person name="Jiang F."/>
            <person name="Liu H."/>
            <person name="Zhao H."/>
            <person name="Xu D."/>
            <person name="Zhang Y."/>
        </authorList>
    </citation>
    <scope>NUCLEOTIDE SEQUENCE [LARGE SCALE GENOMIC DNA]</scope>
    <source>
        <strain evidence="2">cv. Niubang</strain>
    </source>
</reference>